<dbReference type="SUPFAM" id="SSF50156">
    <property type="entry name" value="PDZ domain-like"/>
    <property type="match status" value="1"/>
</dbReference>
<dbReference type="Pfam" id="PF03572">
    <property type="entry name" value="Peptidase_S41"/>
    <property type="match status" value="1"/>
</dbReference>
<dbReference type="GO" id="GO:0030288">
    <property type="term" value="C:outer membrane-bounded periplasmic space"/>
    <property type="evidence" value="ECO:0007669"/>
    <property type="project" value="TreeGrafter"/>
</dbReference>
<accession>A0A833H2H9</accession>
<dbReference type="Gene3D" id="3.30.750.44">
    <property type="match status" value="1"/>
</dbReference>
<comment type="similarity">
    <text evidence="1 5">Belongs to the peptidase S41A family.</text>
</comment>
<evidence type="ECO:0000256" key="4">
    <source>
        <dbReference type="ARBA" id="ARBA00022825"/>
    </source>
</evidence>
<dbReference type="InterPro" id="IPR004447">
    <property type="entry name" value="Peptidase_S41A"/>
</dbReference>
<evidence type="ECO:0000256" key="2">
    <source>
        <dbReference type="ARBA" id="ARBA00022670"/>
    </source>
</evidence>
<dbReference type="InterPro" id="IPR041489">
    <property type="entry name" value="PDZ_6"/>
</dbReference>
<dbReference type="Gene3D" id="2.30.42.10">
    <property type="match status" value="1"/>
</dbReference>
<dbReference type="GO" id="GO:0006508">
    <property type="term" value="P:proteolysis"/>
    <property type="evidence" value="ECO:0007669"/>
    <property type="project" value="UniProtKB-KW"/>
</dbReference>
<dbReference type="InterPro" id="IPR029045">
    <property type="entry name" value="ClpP/crotonase-like_dom_sf"/>
</dbReference>
<dbReference type="InterPro" id="IPR036034">
    <property type="entry name" value="PDZ_sf"/>
</dbReference>
<dbReference type="FunFam" id="2.30.42.10:FF:000063">
    <property type="entry name" value="Peptidase, S41 family"/>
    <property type="match status" value="1"/>
</dbReference>
<evidence type="ECO:0000313" key="8">
    <source>
        <dbReference type="EMBL" id="KAB2933304.1"/>
    </source>
</evidence>
<keyword evidence="4 5" id="KW-0720">Serine protease</keyword>
<dbReference type="SMART" id="SM00228">
    <property type="entry name" value="PDZ"/>
    <property type="match status" value="1"/>
</dbReference>
<evidence type="ECO:0000256" key="1">
    <source>
        <dbReference type="ARBA" id="ARBA00009179"/>
    </source>
</evidence>
<dbReference type="CDD" id="cd07560">
    <property type="entry name" value="Peptidase_S41_CPP"/>
    <property type="match status" value="1"/>
</dbReference>
<dbReference type="PROSITE" id="PS51257">
    <property type="entry name" value="PROKAR_LIPOPROTEIN"/>
    <property type="match status" value="1"/>
</dbReference>
<evidence type="ECO:0000259" key="7">
    <source>
        <dbReference type="PROSITE" id="PS50106"/>
    </source>
</evidence>
<dbReference type="SUPFAM" id="SSF52096">
    <property type="entry name" value="ClpP/crotonase"/>
    <property type="match status" value="1"/>
</dbReference>
<feature type="domain" description="PDZ" evidence="7">
    <location>
        <begin position="243"/>
        <end position="311"/>
    </location>
</feature>
<evidence type="ECO:0000313" key="9">
    <source>
        <dbReference type="Proteomes" id="UP000460298"/>
    </source>
</evidence>
<dbReference type="GO" id="GO:0008236">
    <property type="term" value="F:serine-type peptidase activity"/>
    <property type="evidence" value="ECO:0007669"/>
    <property type="project" value="UniProtKB-KW"/>
</dbReference>
<dbReference type="GO" id="GO:0007165">
    <property type="term" value="P:signal transduction"/>
    <property type="evidence" value="ECO:0007669"/>
    <property type="project" value="TreeGrafter"/>
</dbReference>
<name>A0A833H2H9_9LEPT</name>
<feature type="chain" id="PRO_5032741031" evidence="6">
    <location>
        <begin position="27"/>
        <end position="617"/>
    </location>
</feature>
<feature type="signal peptide" evidence="6">
    <location>
        <begin position="1"/>
        <end position="26"/>
    </location>
</feature>
<dbReference type="PANTHER" id="PTHR32060">
    <property type="entry name" value="TAIL-SPECIFIC PROTEASE"/>
    <property type="match status" value="1"/>
</dbReference>
<dbReference type="InterPro" id="IPR005151">
    <property type="entry name" value="Tail-specific_protease"/>
</dbReference>
<gene>
    <name evidence="8" type="ORF">F9K24_08115</name>
</gene>
<keyword evidence="6" id="KW-0732">Signal</keyword>
<evidence type="ECO:0000256" key="5">
    <source>
        <dbReference type="RuleBase" id="RU004404"/>
    </source>
</evidence>
<dbReference type="Proteomes" id="UP000460298">
    <property type="component" value="Unassembled WGS sequence"/>
</dbReference>
<dbReference type="GO" id="GO:0004175">
    <property type="term" value="F:endopeptidase activity"/>
    <property type="evidence" value="ECO:0007669"/>
    <property type="project" value="TreeGrafter"/>
</dbReference>
<dbReference type="Pfam" id="PF17820">
    <property type="entry name" value="PDZ_6"/>
    <property type="match status" value="1"/>
</dbReference>
<dbReference type="EMBL" id="WBUI01000006">
    <property type="protein sequence ID" value="KAB2933304.1"/>
    <property type="molecule type" value="Genomic_DNA"/>
</dbReference>
<proteinExistence type="inferred from homology"/>
<sequence>MKRGIPKFTKILASMALLLYAGFCGCDPAQSKEVPQGFSQDNFDRVVEHALSNYLDPEMVVARRCYIGAAEEAFKTLPAGLLMMPESFYSRMPEIVAPERQIPGKKVKISADDAFVIIVPDYKELEKRRKAIEAREKARRKTMTQAQKNAEAEKFRDQLKKEQKELETAWDSVKFSRDDFLRVMTWIEANLDSYKELPSTFEGENPYADTPFGMHYVYFAATNGFLQNMDPHSAVIDNTSWDKMRKESEDSSFEGIGALLRGGGSSDVIVETPLPGSPALKAGLRAGDIIRKVDGKSIENLNLSEVVKRIRGKKDTAVVLDVERTTEVEQISIRIKRAKIEQKAVSSNYLLDLPYKDFMPMRVGIIKISSFLFDKKRPSELIRHEYYQLLEKADGRLDGIILDLRGNPGGDLEEAINVGGLFLPDNTVVVEIRSREEKARRKSRERRLVVNSKDVPIIVLINAGSASASEIVASALQDHNAALILGERSFGKASVQSVRPVDAVIVKVTTARYYAPDSYTIQVFGVVPDIQVSDEVDGSFPVRFREEDMWKHLPELQQKKEDPARRAWIERLKQLAAAESQAAENFLKGHEKDAVKPDAMLIRALPYLKAMKSGAAP</sequence>
<dbReference type="InterPro" id="IPR001478">
    <property type="entry name" value="PDZ"/>
</dbReference>
<dbReference type="SMART" id="SM00245">
    <property type="entry name" value="TSPc"/>
    <property type="match status" value="1"/>
</dbReference>
<dbReference type="NCBIfam" id="TIGR00225">
    <property type="entry name" value="prc"/>
    <property type="match status" value="1"/>
</dbReference>
<keyword evidence="3 5" id="KW-0378">Hydrolase</keyword>
<reference evidence="8 9" key="1">
    <citation type="submission" date="2019-10" db="EMBL/GenBank/DDBJ databases">
        <title>Extracellular Electron Transfer in a Candidatus Methanoperedens spp. Enrichment Culture.</title>
        <authorList>
            <person name="Berger S."/>
            <person name="Rangel Shaw D."/>
            <person name="Berben T."/>
            <person name="In 'T Zandt M."/>
            <person name="Frank J."/>
            <person name="Reimann J."/>
            <person name="Jetten M.S.M."/>
            <person name="Welte C.U."/>
        </authorList>
    </citation>
    <scope>NUCLEOTIDE SEQUENCE [LARGE SCALE GENOMIC DNA]</scope>
    <source>
        <strain evidence="8">SB12</strain>
    </source>
</reference>
<dbReference type="PROSITE" id="PS50106">
    <property type="entry name" value="PDZ"/>
    <property type="match status" value="1"/>
</dbReference>
<organism evidence="8 9">
    <name type="scientific">Leptonema illini</name>
    <dbReference type="NCBI Taxonomy" id="183"/>
    <lineage>
        <taxon>Bacteria</taxon>
        <taxon>Pseudomonadati</taxon>
        <taxon>Spirochaetota</taxon>
        <taxon>Spirochaetia</taxon>
        <taxon>Leptospirales</taxon>
        <taxon>Leptospiraceae</taxon>
        <taxon>Leptonema</taxon>
    </lineage>
</organism>
<dbReference type="PANTHER" id="PTHR32060:SF30">
    <property type="entry name" value="CARBOXY-TERMINAL PROCESSING PROTEASE CTPA"/>
    <property type="match status" value="1"/>
</dbReference>
<dbReference type="CDD" id="cd06782">
    <property type="entry name" value="cpPDZ_CPP-like"/>
    <property type="match status" value="1"/>
</dbReference>
<evidence type="ECO:0000256" key="3">
    <source>
        <dbReference type="ARBA" id="ARBA00022801"/>
    </source>
</evidence>
<evidence type="ECO:0000256" key="6">
    <source>
        <dbReference type="SAM" id="SignalP"/>
    </source>
</evidence>
<dbReference type="Gene3D" id="3.90.226.10">
    <property type="entry name" value="2-enoyl-CoA Hydratase, Chain A, domain 1"/>
    <property type="match status" value="1"/>
</dbReference>
<dbReference type="AlphaFoldDB" id="A0A833H2H9"/>
<comment type="caution">
    <text evidence="8">The sequence shown here is derived from an EMBL/GenBank/DDBJ whole genome shotgun (WGS) entry which is preliminary data.</text>
</comment>
<protein>
    <submittedName>
        <fullName evidence="8">S41 family peptidase</fullName>
    </submittedName>
</protein>
<keyword evidence="2 5" id="KW-0645">Protease</keyword>